<dbReference type="EMBL" id="AP023421">
    <property type="protein sequence ID" value="BCK85875.1"/>
    <property type="molecule type" value="Genomic_DNA"/>
</dbReference>
<keyword evidence="1" id="KW-0614">Plasmid</keyword>
<evidence type="ECO:0000313" key="2">
    <source>
        <dbReference type="Proteomes" id="UP000679848"/>
    </source>
</evidence>
<evidence type="ECO:0008006" key="3">
    <source>
        <dbReference type="Google" id="ProtNLM"/>
    </source>
</evidence>
<dbReference type="Proteomes" id="UP000679848">
    <property type="component" value="Plasmid pMM59_01"/>
</dbReference>
<proteinExistence type="predicted"/>
<protein>
    <recommendedName>
        <fullName evidence="3">VP2</fullName>
    </recommendedName>
</protein>
<accession>A0A830U8I1</accession>
<dbReference type="KEGG" id="pfaa:MM59RIKEN_31940"/>
<organism evidence="1 2">
    <name type="scientific">Pusillibacter faecalis</name>
    <dbReference type="NCBI Taxonomy" id="2714358"/>
    <lineage>
        <taxon>Bacteria</taxon>
        <taxon>Bacillati</taxon>
        <taxon>Bacillota</taxon>
        <taxon>Clostridia</taxon>
        <taxon>Eubacteriales</taxon>
        <taxon>Oscillospiraceae</taxon>
        <taxon>Pusillibacter</taxon>
    </lineage>
</organism>
<dbReference type="AlphaFoldDB" id="A0A830U8I1"/>
<geneLocation type="plasmid" evidence="1 2">
    <name>pMM59_01</name>
</geneLocation>
<name>A0A830U8I1_9FIRM</name>
<keyword evidence="2" id="KW-1185">Reference proteome</keyword>
<sequence>MALPITYSASKAARMASAQEFLPQGHTSSTGGSSGRSSAVFAAANQAADQIGRIQGIAQSNSAFNAEQATIQREWQEAQNAKAMQFNSTEAAKNRAWQEYMSNTAHQREVKDLMAAGLNPVLSAMNGNGASVGSGATASGVTSAGAKGDADTSASGAIVNLLGSILAANTQLEAANVSARTQEAVAEKYTAMQKIVAEVAAAASRYSADQHLKGSYASASAMRYGSDMQKYIAANYPSSMYGLISAVTSALTGDEGVSGAVSSGLDWARSVDKRTKEYSKDYKGTYRSKNAKEILFG</sequence>
<gene>
    <name evidence="1" type="ORF">MM59RIKEN_31940</name>
</gene>
<reference evidence="1" key="1">
    <citation type="submission" date="2020-09" db="EMBL/GenBank/DDBJ databases">
        <title>New species isolated from human feces.</title>
        <authorList>
            <person name="Kitahara M."/>
            <person name="Shigeno Y."/>
            <person name="Shime M."/>
            <person name="Matsumoto Y."/>
            <person name="Nakamura S."/>
            <person name="Motooka D."/>
            <person name="Fukuoka S."/>
            <person name="Nishikawa H."/>
            <person name="Benno Y."/>
        </authorList>
    </citation>
    <scope>NUCLEOTIDE SEQUENCE</scope>
    <source>
        <strain evidence="1">MM59</strain>
        <plasmid evidence="1">pMM59_01</plasmid>
    </source>
</reference>
<dbReference type="RefSeq" id="WP_213543822.1">
    <property type="nucleotide sequence ID" value="NZ_AP023421.1"/>
</dbReference>
<evidence type="ECO:0000313" key="1">
    <source>
        <dbReference type="EMBL" id="BCK85875.1"/>
    </source>
</evidence>